<evidence type="ECO:0000256" key="1">
    <source>
        <dbReference type="ARBA" id="ARBA00000056"/>
    </source>
</evidence>
<dbReference type="CDD" id="cd04729">
    <property type="entry name" value="NanE"/>
    <property type="match status" value="1"/>
</dbReference>
<dbReference type="EMBL" id="DVJO01000141">
    <property type="protein sequence ID" value="HIS83226.1"/>
    <property type="molecule type" value="Genomic_DNA"/>
</dbReference>
<keyword evidence="6" id="KW-0119">Carbohydrate metabolism</keyword>
<evidence type="ECO:0000313" key="8">
    <source>
        <dbReference type="Proteomes" id="UP000824139"/>
    </source>
</evidence>
<comment type="catalytic activity">
    <reaction evidence="1">
        <text>an N-acyl-D-glucosamine 6-phosphate = an N-acyl-D-mannosamine 6-phosphate</text>
        <dbReference type="Rhea" id="RHEA:23932"/>
        <dbReference type="ChEBI" id="CHEBI:57599"/>
        <dbReference type="ChEBI" id="CHEBI:57666"/>
        <dbReference type="EC" id="5.1.3.9"/>
    </reaction>
</comment>
<evidence type="ECO:0000256" key="6">
    <source>
        <dbReference type="ARBA" id="ARBA00023277"/>
    </source>
</evidence>
<dbReference type="InterPro" id="IPR013785">
    <property type="entry name" value="Aldolase_TIM"/>
</dbReference>
<comment type="caution">
    <text evidence="7">The sequence shown here is derived from an EMBL/GenBank/DDBJ whole genome shotgun (WGS) entry which is preliminary data.</text>
</comment>
<dbReference type="GO" id="GO:0047465">
    <property type="term" value="F:N-acylglucosamine-6-phosphate 2-epimerase activity"/>
    <property type="evidence" value="ECO:0007669"/>
    <property type="project" value="UniProtKB-EC"/>
</dbReference>
<dbReference type="EC" id="5.1.3.9" evidence="4"/>
<dbReference type="GO" id="GO:0006053">
    <property type="term" value="P:N-acetylmannosamine catabolic process"/>
    <property type="evidence" value="ECO:0007669"/>
    <property type="project" value="TreeGrafter"/>
</dbReference>
<dbReference type="AlphaFoldDB" id="A0A9D1K464"/>
<dbReference type="Proteomes" id="UP000824139">
    <property type="component" value="Unassembled WGS sequence"/>
</dbReference>
<name>A0A9D1K464_9BACT</name>
<comment type="function">
    <text evidence="2">Converts N-acetylmannosamine-6-phosphate (ManNAc-6-P) to N-acetylglucosamine-6-phosphate (GlcNAc-6-P).</text>
</comment>
<keyword evidence="5" id="KW-0413">Isomerase</keyword>
<dbReference type="InterPro" id="IPR011060">
    <property type="entry name" value="RibuloseP-bd_barrel"/>
</dbReference>
<dbReference type="GO" id="GO:0005829">
    <property type="term" value="C:cytosol"/>
    <property type="evidence" value="ECO:0007669"/>
    <property type="project" value="TreeGrafter"/>
</dbReference>
<proteinExistence type="predicted"/>
<dbReference type="PANTHER" id="PTHR36204">
    <property type="entry name" value="N-ACETYLMANNOSAMINE-6-PHOSPHATE 2-EPIMERASE-RELATED"/>
    <property type="match status" value="1"/>
</dbReference>
<dbReference type="SUPFAM" id="SSF51366">
    <property type="entry name" value="Ribulose-phoshate binding barrel"/>
    <property type="match status" value="1"/>
</dbReference>
<organism evidence="7 8">
    <name type="scientific">Candidatus Scatenecus faecavium</name>
    <dbReference type="NCBI Taxonomy" id="2840915"/>
    <lineage>
        <taxon>Bacteria</taxon>
        <taxon>Candidatus Scatenecus</taxon>
    </lineage>
</organism>
<evidence type="ECO:0000256" key="4">
    <source>
        <dbReference type="ARBA" id="ARBA00013180"/>
    </source>
</evidence>
<comment type="pathway">
    <text evidence="3">Amino-sugar metabolism; N-acetylneuraminate degradation; D-fructose 6-phosphate from N-acetylneuraminate: step 3/5.</text>
</comment>
<evidence type="ECO:0000256" key="5">
    <source>
        <dbReference type="ARBA" id="ARBA00023235"/>
    </source>
</evidence>
<dbReference type="PANTHER" id="PTHR36204:SF1">
    <property type="entry name" value="N-ACETYLMANNOSAMINE-6-PHOSPHATE 2-EPIMERASE-RELATED"/>
    <property type="match status" value="1"/>
</dbReference>
<evidence type="ECO:0000256" key="3">
    <source>
        <dbReference type="ARBA" id="ARBA00005081"/>
    </source>
</evidence>
<dbReference type="Pfam" id="PF04131">
    <property type="entry name" value="NanE"/>
    <property type="match status" value="1"/>
</dbReference>
<dbReference type="Gene3D" id="3.20.20.70">
    <property type="entry name" value="Aldolase class I"/>
    <property type="match status" value="1"/>
</dbReference>
<dbReference type="GO" id="GO:0019262">
    <property type="term" value="P:N-acetylneuraminate catabolic process"/>
    <property type="evidence" value="ECO:0007669"/>
    <property type="project" value="TreeGrafter"/>
</dbReference>
<reference evidence="7" key="2">
    <citation type="journal article" date="2021" name="PeerJ">
        <title>Extensive microbial diversity within the chicken gut microbiome revealed by metagenomics and culture.</title>
        <authorList>
            <person name="Gilroy R."/>
            <person name="Ravi A."/>
            <person name="Getino M."/>
            <person name="Pursley I."/>
            <person name="Horton D.L."/>
            <person name="Alikhan N.F."/>
            <person name="Baker D."/>
            <person name="Gharbi K."/>
            <person name="Hall N."/>
            <person name="Watson M."/>
            <person name="Adriaenssens E.M."/>
            <person name="Foster-Nyarko E."/>
            <person name="Jarju S."/>
            <person name="Secka A."/>
            <person name="Antonio M."/>
            <person name="Oren A."/>
            <person name="Chaudhuri R.R."/>
            <person name="La Ragione R."/>
            <person name="Hildebrand F."/>
            <person name="Pallen M.J."/>
        </authorList>
    </citation>
    <scope>NUCLEOTIDE SEQUENCE</scope>
    <source>
        <strain evidence="7">CHK152-2994</strain>
    </source>
</reference>
<evidence type="ECO:0000313" key="7">
    <source>
        <dbReference type="EMBL" id="HIS83226.1"/>
    </source>
</evidence>
<dbReference type="InterPro" id="IPR007260">
    <property type="entry name" value="NanE"/>
</dbReference>
<reference evidence="7" key="1">
    <citation type="submission" date="2020-10" db="EMBL/GenBank/DDBJ databases">
        <authorList>
            <person name="Gilroy R."/>
        </authorList>
    </citation>
    <scope>NUCLEOTIDE SEQUENCE</scope>
    <source>
        <strain evidence="7">CHK152-2994</strain>
    </source>
</reference>
<dbReference type="NCBIfam" id="NF002231">
    <property type="entry name" value="PRK01130.1"/>
    <property type="match status" value="1"/>
</dbReference>
<protein>
    <recommendedName>
        <fullName evidence="4">N-acylglucosamine-6-phosphate 2-epimerase</fullName>
        <ecNumber evidence="4">5.1.3.9</ecNumber>
    </recommendedName>
</protein>
<gene>
    <name evidence="7" type="ORF">IAD41_06455</name>
</gene>
<sequence length="222" mass="24431">MKNKVVVSVQAMPSEPLYLEKCMAAMMKSVVKGGAGGLRVAGVRDVTNAKRLFDIPVIGITKPEVIPPNWQEIVYITPELKDVISLIEAGADIIAFDGTQRKRPNGAKLEELIKYVKINKRVSMADISTLEEGLKAAEMGADMLSTTLSGYTLESPLKNDGPDFELLEALVKQTDVPVVLEGRIWEPDEVERAFELGAHCVVIGSAITRPQLITKRFVQRRK</sequence>
<accession>A0A9D1K464</accession>
<evidence type="ECO:0000256" key="2">
    <source>
        <dbReference type="ARBA" id="ARBA00002147"/>
    </source>
</evidence>